<evidence type="ECO:0000256" key="1">
    <source>
        <dbReference type="SAM" id="Phobius"/>
    </source>
</evidence>
<keyword evidence="3" id="KW-1185">Reference proteome</keyword>
<proteinExistence type="predicted"/>
<keyword evidence="1" id="KW-0812">Transmembrane</keyword>
<keyword evidence="1" id="KW-1133">Transmembrane helix</keyword>
<gene>
    <name evidence="2" type="ORF">FE840_000625</name>
</gene>
<accession>A0ABX6QI59</accession>
<evidence type="ECO:0000313" key="2">
    <source>
        <dbReference type="EMBL" id="QLF68184.1"/>
    </source>
</evidence>
<keyword evidence="1" id="KW-0472">Membrane</keyword>
<evidence type="ECO:0000313" key="3">
    <source>
        <dbReference type="Proteomes" id="UP000308530"/>
    </source>
</evidence>
<sequence>MRYAGRYFWAAIFTAFLAYSYYKYTYLLSISEVVRPWLFEVETGAWSQDFLRDSFVNLVSALVQVALTTFFVSIVFSRKKRNEEKRAKKYIASSLRDEIFEYIVASDPVDKEKRFSRVEMLCERAESALQTHEWSLADRFRDALVDHRSDPANKSLQAIIGIRFRHLVERLHVRGTELDAFCDRVDKAFLYQGGLSK</sequence>
<dbReference type="RefSeq" id="WP_138288000.1">
    <property type="nucleotide sequence ID" value="NZ_CP058350.1"/>
</dbReference>
<dbReference type="Proteomes" id="UP000308530">
    <property type="component" value="Chromosome"/>
</dbReference>
<name>A0ABX6QI59_9HYPH</name>
<feature type="transmembrane region" description="Helical" evidence="1">
    <location>
        <begin position="7"/>
        <end position="24"/>
    </location>
</feature>
<dbReference type="EMBL" id="CP058350">
    <property type="protein sequence ID" value="QLF68184.1"/>
    <property type="molecule type" value="Genomic_DNA"/>
</dbReference>
<feature type="transmembrane region" description="Helical" evidence="1">
    <location>
        <begin position="55"/>
        <end position="76"/>
    </location>
</feature>
<reference evidence="2 3" key="1">
    <citation type="submission" date="2020-06" db="EMBL/GenBank/DDBJ databases">
        <title>Genome sequence of Rhizobium sp strain ADMK78.</title>
        <authorList>
            <person name="Rahi P."/>
        </authorList>
    </citation>
    <scope>NUCLEOTIDE SEQUENCE [LARGE SCALE GENOMIC DNA]</scope>
    <source>
        <strain evidence="2 3">ADMK78</strain>
    </source>
</reference>
<organism evidence="2 3">
    <name type="scientific">Peteryoungia desertarenae</name>
    <dbReference type="NCBI Taxonomy" id="1813451"/>
    <lineage>
        <taxon>Bacteria</taxon>
        <taxon>Pseudomonadati</taxon>
        <taxon>Pseudomonadota</taxon>
        <taxon>Alphaproteobacteria</taxon>
        <taxon>Hyphomicrobiales</taxon>
        <taxon>Rhizobiaceae</taxon>
        <taxon>Peteryoungia</taxon>
    </lineage>
</organism>
<protein>
    <submittedName>
        <fullName evidence="2">Uncharacterized protein</fullName>
    </submittedName>
</protein>